<dbReference type="Pfam" id="PF00083">
    <property type="entry name" value="Sugar_tr"/>
    <property type="match status" value="1"/>
</dbReference>
<feature type="transmembrane region" description="Helical" evidence="6">
    <location>
        <begin position="300"/>
        <end position="317"/>
    </location>
</feature>
<organism evidence="8 9">
    <name type="scientific">Exophiala viscosa</name>
    <dbReference type="NCBI Taxonomy" id="2486360"/>
    <lineage>
        <taxon>Eukaryota</taxon>
        <taxon>Fungi</taxon>
        <taxon>Dikarya</taxon>
        <taxon>Ascomycota</taxon>
        <taxon>Pezizomycotina</taxon>
        <taxon>Eurotiomycetes</taxon>
        <taxon>Chaetothyriomycetidae</taxon>
        <taxon>Chaetothyriales</taxon>
        <taxon>Herpotrichiellaceae</taxon>
        <taxon>Exophiala</taxon>
    </lineage>
</organism>
<feature type="transmembrane region" description="Helical" evidence="6">
    <location>
        <begin position="201"/>
        <end position="220"/>
    </location>
</feature>
<evidence type="ECO:0000313" key="8">
    <source>
        <dbReference type="EMBL" id="KAI1609675.1"/>
    </source>
</evidence>
<accession>A0AAN6DN68</accession>
<dbReference type="PANTHER" id="PTHR48022:SF10">
    <property type="entry name" value="MAJOR FACILITATOR SUPERFAMILY (MFS) PROFILE DOMAIN-CONTAINING PROTEIN"/>
    <property type="match status" value="1"/>
</dbReference>
<keyword evidence="9" id="KW-1185">Reference proteome</keyword>
<dbReference type="InterPro" id="IPR005829">
    <property type="entry name" value="Sugar_transporter_CS"/>
</dbReference>
<dbReference type="PANTHER" id="PTHR48022">
    <property type="entry name" value="PLASTIDIC GLUCOSE TRANSPORTER 4"/>
    <property type="match status" value="1"/>
</dbReference>
<feature type="transmembrane region" description="Helical" evidence="6">
    <location>
        <begin position="259"/>
        <end position="279"/>
    </location>
</feature>
<comment type="similarity">
    <text evidence="2">Belongs to the major facilitator superfamily. Sugar transporter (TC 2.A.1.1) family.</text>
</comment>
<comment type="caution">
    <text evidence="8">The sequence shown here is derived from an EMBL/GenBank/DDBJ whole genome shotgun (WGS) entry which is preliminary data.</text>
</comment>
<dbReference type="InterPro" id="IPR036259">
    <property type="entry name" value="MFS_trans_sf"/>
</dbReference>
<reference evidence="8" key="1">
    <citation type="journal article" date="2022" name="bioRxiv">
        <title>Deciphering the potential niche of two novel black yeast fungi from a biological soil crust based on their genomes, phenotypes, and melanin regulation.</title>
        <authorList>
            <consortium name="DOE Joint Genome Institute"/>
            <person name="Carr E.C."/>
            <person name="Barton Q."/>
            <person name="Grambo S."/>
            <person name="Sullivan M."/>
            <person name="Renfro C.M."/>
            <person name="Kuo A."/>
            <person name="Pangilinan J."/>
            <person name="Lipzen A."/>
            <person name="Keymanesh K."/>
            <person name="Savage E."/>
            <person name="Barry K."/>
            <person name="Grigoriev I.V."/>
            <person name="Riekhof W.R."/>
            <person name="Harris S.S."/>
        </authorList>
    </citation>
    <scope>NUCLEOTIDE SEQUENCE</scope>
    <source>
        <strain evidence="8">JF 03-4F</strain>
    </source>
</reference>
<keyword evidence="5 6" id="KW-0472">Membrane</keyword>
<evidence type="ECO:0000256" key="2">
    <source>
        <dbReference type="ARBA" id="ARBA00010992"/>
    </source>
</evidence>
<evidence type="ECO:0000256" key="4">
    <source>
        <dbReference type="ARBA" id="ARBA00022989"/>
    </source>
</evidence>
<keyword evidence="4 6" id="KW-1133">Transmembrane helix</keyword>
<proteinExistence type="inferred from homology"/>
<feature type="non-terminal residue" evidence="8">
    <location>
        <position position="1"/>
    </location>
</feature>
<gene>
    <name evidence="8" type="ORF">EDD36DRAFT_444650</name>
</gene>
<evidence type="ECO:0000256" key="1">
    <source>
        <dbReference type="ARBA" id="ARBA00004141"/>
    </source>
</evidence>
<feature type="transmembrane region" description="Helical" evidence="6">
    <location>
        <begin position="42"/>
        <end position="62"/>
    </location>
</feature>
<evidence type="ECO:0000256" key="3">
    <source>
        <dbReference type="ARBA" id="ARBA00022692"/>
    </source>
</evidence>
<feature type="transmembrane region" description="Helical" evidence="6">
    <location>
        <begin position="329"/>
        <end position="347"/>
    </location>
</feature>
<evidence type="ECO:0000259" key="7">
    <source>
        <dbReference type="PROSITE" id="PS50850"/>
    </source>
</evidence>
<evidence type="ECO:0000256" key="6">
    <source>
        <dbReference type="SAM" id="Phobius"/>
    </source>
</evidence>
<dbReference type="PROSITE" id="PS00217">
    <property type="entry name" value="SUGAR_TRANSPORT_2"/>
    <property type="match status" value="1"/>
</dbReference>
<protein>
    <submittedName>
        <fullName evidence="8">General substrate transporter</fullName>
    </submittedName>
</protein>
<dbReference type="Gene3D" id="1.20.1250.20">
    <property type="entry name" value="MFS general substrate transporter like domains"/>
    <property type="match status" value="1"/>
</dbReference>
<dbReference type="EMBL" id="MU404359">
    <property type="protein sequence ID" value="KAI1609675.1"/>
    <property type="molecule type" value="Genomic_DNA"/>
</dbReference>
<dbReference type="GO" id="GO:0016020">
    <property type="term" value="C:membrane"/>
    <property type="evidence" value="ECO:0007669"/>
    <property type="project" value="UniProtKB-SubCell"/>
</dbReference>
<keyword evidence="3 6" id="KW-0812">Transmembrane</keyword>
<feature type="transmembrane region" description="Helical" evidence="6">
    <location>
        <begin position="169"/>
        <end position="189"/>
    </location>
</feature>
<feature type="transmembrane region" description="Helical" evidence="6">
    <location>
        <begin position="227"/>
        <end position="247"/>
    </location>
</feature>
<dbReference type="InterPro" id="IPR050360">
    <property type="entry name" value="MFS_Sugar_Transporters"/>
</dbReference>
<dbReference type="PROSITE" id="PS50850">
    <property type="entry name" value="MFS"/>
    <property type="match status" value="1"/>
</dbReference>
<dbReference type="AlphaFoldDB" id="A0AAN6DN68"/>
<sequence>MAVINFGGLYTGRLLLGLANGLLLVCTQLYMQETMPSNFRSLSYTFFQFWISFGTLVGSLVNNKTAGYLSRASYRIPLGTLFIMPTLLTIALFFLPETPRYLASHGKDAEAEKSLRFLRDASYSDLQVKEEFAEIKHALEVDQDIAKAAVYKDLFQGTNLKRTLTSLGLVLYAAASGIPFVTQYGVYFFELAGDTHPFRDVIILVCVGVAGVLSTPFFTGKIGKRPILMFGGIGQALCMLGIGVAYTARGIDKVSGNTIIAMCCIYLFIASATTGPYAFQVAGEIPNQVLRSYTLGLSSAITYLLGWSITFTIPYFINPTTLNWGPHYGYIWVASNVLIAVFTFFVVPETNNRTLEEIDECYIQGVPVRKFATYDCVASKNARLHAAQQFKGELREDRLD</sequence>
<feature type="domain" description="Major facilitator superfamily (MFS) profile" evidence="7">
    <location>
        <begin position="1"/>
        <end position="351"/>
    </location>
</feature>
<comment type="subcellular location">
    <subcellularLocation>
        <location evidence="1">Membrane</location>
        <topology evidence="1">Multi-pass membrane protein</topology>
    </subcellularLocation>
</comment>
<name>A0AAN6DN68_9EURO</name>
<dbReference type="InterPro" id="IPR005828">
    <property type="entry name" value="MFS_sugar_transport-like"/>
</dbReference>
<evidence type="ECO:0000256" key="5">
    <source>
        <dbReference type="ARBA" id="ARBA00023136"/>
    </source>
</evidence>
<dbReference type="InterPro" id="IPR020846">
    <property type="entry name" value="MFS_dom"/>
</dbReference>
<evidence type="ECO:0000313" key="9">
    <source>
        <dbReference type="Proteomes" id="UP001203852"/>
    </source>
</evidence>
<feature type="transmembrane region" description="Helical" evidence="6">
    <location>
        <begin position="74"/>
        <end position="95"/>
    </location>
</feature>
<dbReference type="SUPFAM" id="SSF103473">
    <property type="entry name" value="MFS general substrate transporter"/>
    <property type="match status" value="1"/>
</dbReference>
<dbReference type="GO" id="GO:0005351">
    <property type="term" value="F:carbohydrate:proton symporter activity"/>
    <property type="evidence" value="ECO:0007669"/>
    <property type="project" value="TreeGrafter"/>
</dbReference>
<feature type="transmembrane region" description="Helical" evidence="6">
    <location>
        <begin position="12"/>
        <end position="30"/>
    </location>
</feature>
<dbReference type="Proteomes" id="UP001203852">
    <property type="component" value="Unassembled WGS sequence"/>
</dbReference>